<accession>A0ABT9NMI9</accession>
<gene>
    <name evidence="2" type="ORF">J2S59_000854</name>
</gene>
<evidence type="ECO:0000256" key="1">
    <source>
        <dbReference type="SAM" id="MobiDB-lite"/>
    </source>
</evidence>
<dbReference type="Proteomes" id="UP001240447">
    <property type="component" value="Unassembled WGS sequence"/>
</dbReference>
<name>A0ABT9NMI9_9ACTN</name>
<proteinExistence type="predicted"/>
<dbReference type="EMBL" id="JAUSQM010000001">
    <property type="protein sequence ID" value="MDP9821045.1"/>
    <property type="molecule type" value="Genomic_DNA"/>
</dbReference>
<evidence type="ECO:0000313" key="3">
    <source>
        <dbReference type="Proteomes" id="UP001240447"/>
    </source>
</evidence>
<sequence>MCWSVINGHYVFGESYWGNGDGPFPCLKCGRDLNNPGPVPESLKRPARKQKRQSRSDSTGYNRLESSDYIARLNREDSDPYWYG</sequence>
<keyword evidence="3" id="KW-1185">Reference proteome</keyword>
<protein>
    <submittedName>
        <fullName evidence="2">Uncharacterized protein</fullName>
    </submittedName>
</protein>
<organism evidence="2 3">
    <name type="scientific">Nocardioides massiliensis</name>
    <dbReference type="NCBI Taxonomy" id="1325935"/>
    <lineage>
        <taxon>Bacteria</taxon>
        <taxon>Bacillati</taxon>
        <taxon>Actinomycetota</taxon>
        <taxon>Actinomycetes</taxon>
        <taxon>Propionibacteriales</taxon>
        <taxon>Nocardioidaceae</taxon>
        <taxon>Nocardioides</taxon>
    </lineage>
</organism>
<comment type="caution">
    <text evidence="2">The sequence shown here is derived from an EMBL/GenBank/DDBJ whole genome shotgun (WGS) entry which is preliminary data.</text>
</comment>
<feature type="region of interest" description="Disordered" evidence="1">
    <location>
        <begin position="37"/>
        <end position="63"/>
    </location>
</feature>
<evidence type="ECO:0000313" key="2">
    <source>
        <dbReference type="EMBL" id="MDP9821045.1"/>
    </source>
</evidence>
<reference evidence="2 3" key="1">
    <citation type="submission" date="2023-07" db="EMBL/GenBank/DDBJ databases">
        <title>Sequencing the genomes of 1000 actinobacteria strains.</title>
        <authorList>
            <person name="Klenk H.-P."/>
        </authorList>
    </citation>
    <scope>NUCLEOTIDE SEQUENCE [LARGE SCALE GENOMIC DNA]</scope>
    <source>
        <strain evidence="2 3">GD13</strain>
    </source>
</reference>